<protein>
    <submittedName>
        <fullName evidence="1">Uncharacterized protein</fullName>
    </submittedName>
</protein>
<sequence>MDGGFFDVSFGHYRLVGVDFKEAPFLMSEF</sequence>
<evidence type="ECO:0000313" key="1">
    <source>
        <dbReference type="EMBL" id="CAB4218865.1"/>
    </source>
</evidence>
<name>A0A6J5SU78_9CAUD</name>
<dbReference type="EMBL" id="LR797461">
    <property type="protein sequence ID" value="CAB4218865.1"/>
    <property type="molecule type" value="Genomic_DNA"/>
</dbReference>
<accession>A0A6J5SU78</accession>
<proteinExistence type="predicted"/>
<organism evidence="1">
    <name type="scientific">uncultured Caudovirales phage</name>
    <dbReference type="NCBI Taxonomy" id="2100421"/>
    <lineage>
        <taxon>Viruses</taxon>
        <taxon>Duplodnaviria</taxon>
        <taxon>Heunggongvirae</taxon>
        <taxon>Uroviricota</taxon>
        <taxon>Caudoviricetes</taxon>
        <taxon>Peduoviridae</taxon>
        <taxon>Maltschvirus</taxon>
        <taxon>Maltschvirus maltsch</taxon>
    </lineage>
</organism>
<reference evidence="1" key="1">
    <citation type="submission" date="2020-05" db="EMBL/GenBank/DDBJ databases">
        <authorList>
            <person name="Chiriac C."/>
            <person name="Salcher M."/>
            <person name="Ghai R."/>
            <person name="Kavagutti S V."/>
        </authorList>
    </citation>
    <scope>NUCLEOTIDE SEQUENCE</scope>
</reference>
<gene>
    <name evidence="1" type="ORF">UFOVP1597_45</name>
</gene>